<dbReference type="PANTHER" id="PTHR33498">
    <property type="entry name" value="TRANSPOSASE FOR INSERTION SEQUENCE ELEMENT IS1557"/>
    <property type="match status" value="1"/>
</dbReference>
<dbReference type="EMBL" id="BAABFX010000052">
    <property type="protein sequence ID" value="GAA4403541.1"/>
    <property type="molecule type" value="Genomic_DNA"/>
</dbReference>
<proteinExistence type="predicted"/>
<evidence type="ECO:0000313" key="2">
    <source>
        <dbReference type="EMBL" id="GAA4403541.1"/>
    </source>
</evidence>
<accession>A0ABP8KB81</accession>
<dbReference type="PANTHER" id="PTHR33498:SF1">
    <property type="entry name" value="TRANSPOSASE FOR INSERTION SEQUENCE ELEMENT IS1557"/>
    <property type="match status" value="1"/>
</dbReference>
<dbReference type="Pfam" id="PF14690">
    <property type="entry name" value="Zn_ribbon_ISL3"/>
    <property type="match status" value="1"/>
</dbReference>
<reference evidence="3" key="1">
    <citation type="journal article" date="2019" name="Int. J. Syst. Evol. Microbiol.">
        <title>The Global Catalogue of Microorganisms (GCM) 10K type strain sequencing project: providing services to taxonomists for standard genome sequencing and annotation.</title>
        <authorList>
            <consortium name="The Broad Institute Genomics Platform"/>
            <consortium name="The Broad Institute Genome Sequencing Center for Infectious Disease"/>
            <person name="Wu L."/>
            <person name="Ma J."/>
        </authorList>
    </citation>
    <scope>NUCLEOTIDE SEQUENCE [LARGE SCALE GENOMIC DNA]</scope>
    <source>
        <strain evidence="3">JCM 17738</strain>
    </source>
</reference>
<protein>
    <recommendedName>
        <fullName evidence="1">Transposase IS204/IS1001/IS1096/IS1165 zinc-finger domain-containing protein</fullName>
    </recommendedName>
</protein>
<organism evidence="2 3">
    <name type="scientific">Ornithinibacter aureus</name>
    <dbReference type="NCBI Taxonomy" id="622664"/>
    <lineage>
        <taxon>Bacteria</taxon>
        <taxon>Bacillati</taxon>
        <taxon>Actinomycetota</taxon>
        <taxon>Actinomycetes</taxon>
        <taxon>Micrococcales</taxon>
        <taxon>Intrasporangiaceae</taxon>
        <taxon>Ornithinibacter</taxon>
    </lineage>
</organism>
<evidence type="ECO:0000259" key="1">
    <source>
        <dbReference type="Pfam" id="PF14690"/>
    </source>
</evidence>
<gene>
    <name evidence="2" type="ORF">GCM10023153_33600</name>
</gene>
<name>A0ABP8KB81_9MICO</name>
<evidence type="ECO:0000313" key="3">
    <source>
        <dbReference type="Proteomes" id="UP001500390"/>
    </source>
</evidence>
<feature type="domain" description="Transposase IS204/IS1001/IS1096/IS1165 zinc-finger" evidence="1">
    <location>
        <begin position="51"/>
        <end position="94"/>
    </location>
</feature>
<dbReference type="InterPro" id="IPR047951">
    <property type="entry name" value="Transpos_ISL3"/>
</dbReference>
<dbReference type="Proteomes" id="UP001500390">
    <property type="component" value="Unassembled WGS sequence"/>
</dbReference>
<dbReference type="InterPro" id="IPR029261">
    <property type="entry name" value="Transposase_Znf"/>
</dbReference>
<sequence>MPKPTLCCSRAGGYCDRCDLLVGLPGLHVIGVDRDEGIGAFTVTVESEPEVMGCPRCGVVAHGHGRREVRLVDAPWAGRPVTIIWRKRRFVCPDPGCPTRSFVEQDEDIARPRALLTVRACRWAIAQLRREHASILGLACQLGTTWKTVWTSIKPVLEQAAADPTRFEGVSTLGVDEHVWRHVSTKPIEDGGRGPKELTGIVDLTRDQHGRTRARLLDLVRAAPAPRTRPD</sequence>
<keyword evidence="3" id="KW-1185">Reference proteome</keyword>
<comment type="caution">
    <text evidence="2">The sequence shown here is derived from an EMBL/GenBank/DDBJ whole genome shotgun (WGS) entry which is preliminary data.</text>
</comment>